<dbReference type="Pfam" id="PF07883">
    <property type="entry name" value="Cupin_2"/>
    <property type="match status" value="1"/>
</dbReference>
<dbReference type="PROSITE" id="PS50943">
    <property type="entry name" value="HTH_CROC1"/>
    <property type="match status" value="1"/>
</dbReference>
<feature type="domain" description="HTH cro/C1-type" evidence="2">
    <location>
        <begin position="15"/>
        <end position="69"/>
    </location>
</feature>
<proteinExistence type="predicted"/>
<dbReference type="SUPFAM" id="SSF51182">
    <property type="entry name" value="RmlC-like cupins"/>
    <property type="match status" value="1"/>
</dbReference>
<dbReference type="PANTHER" id="PTHR46797">
    <property type="entry name" value="HTH-TYPE TRANSCRIPTIONAL REGULATOR"/>
    <property type="match status" value="1"/>
</dbReference>
<dbReference type="InterPro" id="IPR011051">
    <property type="entry name" value="RmlC_Cupin_sf"/>
</dbReference>
<gene>
    <name evidence="3" type="ORF">HY912_05490</name>
</gene>
<dbReference type="InterPro" id="IPR001387">
    <property type="entry name" value="Cro/C1-type_HTH"/>
</dbReference>
<dbReference type="GO" id="GO:0003700">
    <property type="term" value="F:DNA-binding transcription factor activity"/>
    <property type="evidence" value="ECO:0007669"/>
    <property type="project" value="TreeGrafter"/>
</dbReference>
<dbReference type="Proteomes" id="UP000807825">
    <property type="component" value="Unassembled WGS sequence"/>
</dbReference>
<protein>
    <submittedName>
        <fullName evidence="3">Helix-turn-helix transcriptional regulator</fullName>
    </submittedName>
</protein>
<dbReference type="InterPro" id="IPR014710">
    <property type="entry name" value="RmlC-like_jellyroll"/>
</dbReference>
<evidence type="ECO:0000259" key="2">
    <source>
        <dbReference type="PROSITE" id="PS50943"/>
    </source>
</evidence>
<name>A0A9D6UZW6_9BACT</name>
<dbReference type="InterPro" id="IPR010982">
    <property type="entry name" value="Lambda_DNA-bd_dom_sf"/>
</dbReference>
<comment type="caution">
    <text evidence="3">The sequence shown here is derived from an EMBL/GenBank/DDBJ whole genome shotgun (WGS) entry which is preliminary data.</text>
</comment>
<dbReference type="InterPro" id="IPR050807">
    <property type="entry name" value="TransReg_Diox_bact_type"/>
</dbReference>
<dbReference type="SUPFAM" id="SSF47413">
    <property type="entry name" value="lambda repressor-like DNA-binding domains"/>
    <property type="match status" value="1"/>
</dbReference>
<dbReference type="GO" id="GO:0003677">
    <property type="term" value="F:DNA binding"/>
    <property type="evidence" value="ECO:0007669"/>
    <property type="project" value="UniProtKB-KW"/>
</dbReference>
<dbReference type="Pfam" id="PF01381">
    <property type="entry name" value="HTH_3"/>
    <property type="match status" value="1"/>
</dbReference>
<reference evidence="3" key="1">
    <citation type="submission" date="2020-07" db="EMBL/GenBank/DDBJ databases">
        <title>Huge and variable diversity of episymbiotic CPR bacteria and DPANN archaea in groundwater ecosystems.</title>
        <authorList>
            <person name="He C.Y."/>
            <person name="Keren R."/>
            <person name="Whittaker M."/>
            <person name="Farag I.F."/>
            <person name="Doudna J."/>
            <person name="Cate J.H.D."/>
            <person name="Banfield J.F."/>
        </authorList>
    </citation>
    <scope>NUCLEOTIDE SEQUENCE</scope>
    <source>
        <strain evidence="3">NC_groundwater_1664_Pr3_B-0.1um_52_9</strain>
    </source>
</reference>
<keyword evidence="1" id="KW-0238">DNA-binding</keyword>
<dbReference type="EMBL" id="JACRDE010000158">
    <property type="protein sequence ID" value="MBI5248929.1"/>
    <property type="molecule type" value="Genomic_DNA"/>
</dbReference>
<dbReference type="GO" id="GO:0005829">
    <property type="term" value="C:cytosol"/>
    <property type="evidence" value="ECO:0007669"/>
    <property type="project" value="TreeGrafter"/>
</dbReference>
<evidence type="ECO:0000313" key="3">
    <source>
        <dbReference type="EMBL" id="MBI5248929.1"/>
    </source>
</evidence>
<evidence type="ECO:0000256" key="1">
    <source>
        <dbReference type="ARBA" id="ARBA00023125"/>
    </source>
</evidence>
<accession>A0A9D6UZW6</accession>
<sequence length="180" mass="20779">MPRKPAKAQSLGERIRKMRESQNLDLSQFAQRIGFDPEYLKEIEEGKVSPPVGTLIQISRALAVDSSTLLAEEKKEQRRQSHRKRTKAYSYQSLTPDAEDKHLWAYLVTLDPKKEHEMVAYQHEGEEFVYVLDGRVQIEVEDEVHELKKGASLHFNSGNRHNLKNLSTKHSKLIVIVYTP</sequence>
<dbReference type="PANTHER" id="PTHR46797:SF19">
    <property type="entry name" value="BLL2473 PROTEIN"/>
    <property type="match status" value="1"/>
</dbReference>
<dbReference type="SMART" id="SM00530">
    <property type="entry name" value="HTH_XRE"/>
    <property type="match status" value="1"/>
</dbReference>
<dbReference type="CDD" id="cd00093">
    <property type="entry name" value="HTH_XRE"/>
    <property type="match status" value="1"/>
</dbReference>
<dbReference type="Gene3D" id="2.60.120.10">
    <property type="entry name" value="Jelly Rolls"/>
    <property type="match status" value="1"/>
</dbReference>
<dbReference type="Gene3D" id="1.10.260.40">
    <property type="entry name" value="lambda repressor-like DNA-binding domains"/>
    <property type="match status" value="1"/>
</dbReference>
<dbReference type="CDD" id="cd02209">
    <property type="entry name" value="cupin_XRE_C"/>
    <property type="match status" value="1"/>
</dbReference>
<organism evidence="3 4">
    <name type="scientific">Desulfomonile tiedjei</name>
    <dbReference type="NCBI Taxonomy" id="2358"/>
    <lineage>
        <taxon>Bacteria</taxon>
        <taxon>Pseudomonadati</taxon>
        <taxon>Thermodesulfobacteriota</taxon>
        <taxon>Desulfomonilia</taxon>
        <taxon>Desulfomonilales</taxon>
        <taxon>Desulfomonilaceae</taxon>
        <taxon>Desulfomonile</taxon>
    </lineage>
</organism>
<evidence type="ECO:0000313" key="4">
    <source>
        <dbReference type="Proteomes" id="UP000807825"/>
    </source>
</evidence>
<dbReference type="InterPro" id="IPR013096">
    <property type="entry name" value="Cupin_2"/>
</dbReference>
<dbReference type="AlphaFoldDB" id="A0A9D6UZW6"/>